<evidence type="ECO:0000313" key="3">
    <source>
        <dbReference type="Proteomes" id="UP000078512"/>
    </source>
</evidence>
<proteinExistence type="predicted"/>
<evidence type="ECO:0000256" key="1">
    <source>
        <dbReference type="SAM" id="MobiDB-lite"/>
    </source>
</evidence>
<gene>
    <name evidence="2" type="ORF">K457DRAFT_18541</name>
</gene>
<evidence type="ECO:0000313" key="2">
    <source>
        <dbReference type="EMBL" id="OAQ30189.1"/>
    </source>
</evidence>
<reference evidence="2 3" key="1">
    <citation type="submission" date="2016-05" db="EMBL/GenBank/DDBJ databases">
        <title>Genome sequencing reveals origins of a unique bacterial endosymbiosis in the earliest lineages of terrestrial Fungi.</title>
        <authorList>
            <consortium name="DOE Joint Genome Institute"/>
            <person name="Uehling J."/>
            <person name="Gryganskyi A."/>
            <person name="Hameed K."/>
            <person name="Tschaplinski T."/>
            <person name="Misztal P."/>
            <person name="Wu S."/>
            <person name="Desiro A."/>
            <person name="Vande Pol N."/>
            <person name="Du Z.-Y."/>
            <person name="Zienkiewicz A."/>
            <person name="Zienkiewicz K."/>
            <person name="Morin E."/>
            <person name="Tisserant E."/>
            <person name="Splivallo R."/>
            <person name="Hainaut M."/>
            <person name="Henrissat B."/>
            <person name="Ohm R."/>
            <person name="Kuo A."/>
            <person name="Yan J."/>
            <person name="Lipzen A."/>
            <person name="Nolan M."/>
            <person name="Labutti K."/>
            <person name="Barry K."/>
            <person name="Goldstein A."/>
            <person name="Labbe J."/>
            <person name="Schadt C."/>
            <person name="Tuskan G."/>
            <person name="Grigoriev I."/>
            <person name="Martin F."/>
            <person name="Vilgalys R."/>
            <person name="Bonito G."/>
        </authorList>
    </citation>
    <scope>NUCLEOTIDE SEQUENCE [LARGE SCALE GENOMIC DNA]</scope>
    <source>
        <strain evidence="2 3">AG-77</strain>
    </source>
</reference>
<feature type="region of interest" description="Disordered" evidence="1">
    <location>
        <begin position="1"/>
        <end position="23"/>
    </location>
</feature>
<feature type="region of interest" description="Disordered" evidence="1">
    <location>
        <begin position="37"/>
        <end position="84"/>
    </location>
</feature>
<protein>
    <submittedName>
        <fullName evidence="2">Uncharacterized protein</fullName>
    </submittedName>
</protein>
<dbReference type="OrthoDB" id="2372728at2759"/>
<dbReference type="Proteomes" id="UP000078512">
    <property type="component" value="Unassembled WGS sequence"/>
</dbReference>
<accession>A0A197K151</accession>
<organism evidence="2 3">
    <name type="scientific">Linnemannia elongata AG-77</name>
    <dbReference type="NCBI Taxonomy" id="1314771"/>
    <lineage>
        <taxon>Eukaryota</taxon>
        <taxon>Fungi</taxon>
        <taxon>Fungi incertae sedis</taxon>
        <taxon>Mucoromycota</taxon>
        <taxon>Mortierellomycotina</taxon>
        <taxon>Mortierellomycetes</taxon>
        <taxon>Mortierellales</taxon>
        <taxon>Mortierellaceae</taxon>
        <taxon>Linnemannia</taxon>
    </lineage>
</organism>
<dbReference type="EMBL" id="KV442036">
    <property type="protein sequence ID" value="OAQ30189.1"/>
    <property type="molecule type" value="Genomic_DNA"/>
</dbReference>
<name>A0A197K151_9FUNG</name>
<feature type="compositionally biased region" description="Basic and acidic residues" evidence="1">
    <location>
        <begin position="58"/>
        <end position="73"/>
    </location>
</feature>
<dbReference type="AlphaFoldDB" id="A0A197K151"/>
<sequence length="112" mass="12246">MLTQSPNIHKVFKTNNNSNRSAGTLVTRIQDIHLAPSAAAEGSVNQSHTAAPLPAPEPRSEQQQEQQGHRYNQDPDSDIFTNSFGFKTQGSITRIAVASLRHRDAPIFSQAP</sequence>
<keyword evidence="3" id="KW-1185">Reference proteome</keyword>